<name>A0A7C9BLG2_9BACT</name>
<evidence type="ECO:0000313" key="3">
    <source>
        <dbReference type="EMBL" id="MPR35515.1"/>
    </source>
</evidence>
<dbReference type="PANTHER" id="PTHR30273">
    <property type="entry name" value="PERIPLASMIC SIGNAL SENSOR AND SIGMA FACTOR ACTIVATOR FECR-RELATED"/>
    <property type="match status" value="1"/>
</dbReference>
<dbReference type="AlphaFoldDB" id="A0A7C9BLG2"/>
<keyword evidence="4" id="KW-1185">Reference proteome</keyword>
<sequence length="343" mass="38382">MNRSASSLPDELLARYLASTATRPEIERVQTWLEESPDHVRELKAYRQLWEKSRTADRTGPAFDTDSAWHLMQAKMQAQGTTPTLQNSPPQPLPSVRPLPVRRWYLPALWAAAAVALLLIPWLRGYFTQSDSPQQITVSTQKNTYEKTLPDGTKVFLNYHSTLTYPEGLPGATRRVSLRGEAFFEVAPDAAHPFLIDANGTEIRVVGTSFNVKTYDETVRVEVRSGKVEVRKAIKAVELLPGEGVEVEADTVFRKLSADLNAIAYRTQVFDFTATHLDEVVQSLSQGFHADVRLSKTQLARCRLTGRYERESLDATLAVIAETLDLTVSQRDGTYWLDGSGCQ</sequence>
<dbReference type="InterPro" id="IPR032508">
    <property type="entry name" value="FecR_C"/>
</dbReference>
<accession>A0A7C9BLG2</accession>
<feature type="domain" description="FecR protein" evidence="1">
    <location>
        <begin position="138"/>
        <end position="229"/>
    </location>
</feature>
<dbReference type="PANTHER" id="PTHR30273:SF2">
    <property type="entry name" value="PROTEIN FECR"/>
    <property type="match status" value="1"/>
</dbReference>
<dbReference type="EMBL" id="WHLY01000002">
    <property type="protein sequence ID" value="MPR35515.1"/>
    <property type="molecule type" value="Genomic_DNA"/>
</dbReference>
<organism evidence="3 4">
    <name type="scientific">Salmonirosea aquatica</name>
    <dbReference type="NCBI Taxonomy" id="2654236"/>
    <lineage>
        <taxon>Bacteria</taxon>
        <taxon>Pseudomonadati</taxon>
        <taxon>Bacteroidota</taxon>
        <taxon>Cytophagia</taxon>
        <taxon>Cytophagales</taxon>
        <taxon>Spirosomataceae</taxon>
        <taxon>Salmonirosea</taxon>
    </lineage>
</organism>
<evidence type="ECO:0000259" key="1">
    <source>
        <dbReference type="Pfam" id="PF04773"/>
    </source>
</evidence>
<dbReference type="Pfam" id="PF16344">
    <property type="entry name" value="FecR_C"/>
    <property type="match status" value="1"/>
</dbReference>
<comment type="caution">
    <text evidence="3">The sequence shown here is derived from an EMBL/GenBank/DDBJ whole genome shotgun (WGS) entry which is preliminary data.</text>
</comment>
<evidence type="ECO:0000259" key="2">
    <source>
        <dbReference type="Pfam" id="PF16344"/>
    </source>
</evidence>
<dbReference type="RefSeq" id="WP_152762639.1">
    <property type="nucleotide sequence ID" value="NZ_WHLY01000002.1"/>
</dbReference>
<protein>
    <submittedName>
        <fullName evidence="3">DUF4974 domain-containing protein</fullName>
    </submittedName>
</protein>
<dbReference type="Gene3D" id="2.60.120.1440">
    <property type="match status" value="1"/>
</dbReference>
<feature type="domain" description="Protein FecR C-terminal" evidence="2">
    <location>
        <begin position="270"/>
        <end position="334"/>
    </location>
</feature>
<dbReference type="Proteomes" id="UP000479293">
    <property type="component" value="Unassembled WGS sequence"/>
</dbReference>
<dbReference type="Pfam" id="PF04773">
    <property type="entry name" value="FecR"/>
    <property type="match status" value="1"/>
</dbReference>
<gene>
    <name evidence="3" type="ORF">GBK04_19715</name>
</gene>
<dbReference type="GO" id="GO:0016989">
    <property type="term" value="F:sigma factor antagonist activity"/>
    <property type="evidence" value="ECO:0007669"/>
    <property type="project" value="TreeGrafter"/>
</dbReference>
<dbReference type="InterPro" id="IPR012373">
    <property type="entry name" value="Ferrdict_sens_TM"/>
</dbReference>
<reference evidence="3 4" key="1">
    <citation type="submission" date="2019-10" db="EMBL/GenBank/DDBJ databases">
        <title>Draft Genome Sequence of Cytophagaceae sp. SJW1-29.</title>
        <authorList>
            <person name="Choi A."/>
        </authorList>
    </citation>
    <scope>NUCLEOTIDE SEQUENCE [LARGE SCALE GENOMIC DNA]</scope>
    <source>
        <strain evidence="3 4">SJW1-29</strain>
    </source>
</reference>
<dbReference type="InterPro" id="IPR006860">
    <property type="entry name" value="FecR"/>
</dbReference>
<proteinExistence type="predicted"/>
<dbReference type="PIRSF" id="PIRSF018266">
    <property type="entry name" value="FecR"/>
    <property type="match status" value="1"/>
</dbReference>
<evidence type="ECO:0000313" key="4">
    <source>
        <dbReference type="Proteomes" id="UP000479293"/>
    </source>
</evidence>
<dbReference type="Gene3D" id="3.55.50.30">
    <property type="match status" value="1"/>
</dbReference>